<comment type="caution">
    <text evidence="3">The sequence shown here is derived from an EMBL/GenBank/DDBJ whole genome shotgun (WGS) entry which is preliminary data.</text>
</comment>
<dbReference type="InterPro" id="IPR013783">
    <property type="entry name" value="Ig-like_fold"/>
</dbReference>
<keyword evidence="4" id="KW-1185">Reference proteome</keyword>
<dbReference type="Gene3D" id="2.160.20.10">
    <property type="entry name" value="Single-stranded right-handed beta-helix, Pectin lyase-like"/>
    <property type="match status" value="2"/>
</dbReference>
<dbReference type="Gene3D" id="2.60.40.10">
    <property type="entry name" value="Immunoglobulins"/>
    <property type="match status" value="1"/>
</dbReference>
<organism evidence="3 4">
    <name type="scientific">Ructibacterium gallinarum</name>
    <dbReference type="NCBI Taxonomy" id="2779355"/>
    <lineage>
        <taxon>Bacteria</taxon>
        <taxon>Bacillati</taxon>
        <taxon>Bacillota</taxon>
        <taxon>Clostridia</taxon>
        <taxon>Eubacteriales</taxon>
        <taxon>Oscillospiraceae</taxon>
        <taxon>Ructibacterium</taxon>
    </lineage>
</organism>
<evidence type="ECO:0000256" key="1">
    <source>
        <dbReference type="SAM" id="SignalP"/>
    </source>
</evidence>
<feature type="chain" id="PRO_5039249542" evidence="1">
    <location>
        <begin position="27"/>
        <end position="1444"/>
    </location>
</feature>
<dbReference type="PANTHER" id="PTHR36453:SF1">
    <property type="entry name" value="RIGHT HANDED BETA HELIX DOMAIN-CONTAINING PROTEIN"/>
    <property type="match status" value="1"/>
</dbReference>
<dbReference type="EMBL" id="JADCKB010000026">
    <property type="protein sequence ID" value="MBE5040903.1"/>
    <property type="molecule type" value="Genomic_DNA"/>
</dbReference>
<dbReference type="InterPro" id="IPR011050">
    <property type="entry name" value="Pectin_lyase_fold/virulence"/>
</dbReference>
<sequence length="1444" mass="162275">MKKFFLILTSICIVFCNVVSMNMTFARDTLPMYMIDSNSDSLVHLIDSEGELVYSEKFDNANLWNLNEKNAFINDSEKQFVRFRSTKKNIPVIAINEGSFENYDIITRVSFNELDLFGIYFDYADEDNNYLFKIYGRDKVIRLLKKNSNGQYDNLKSGSYYFKTGVEYQLKITCVNGNVKIYINDDMVISETVNQIARNKIGFYCLNSDVNILSFDVYKHKEAKLEAGNQKIEIYVSPDGSDSNNGSKEYPLQTIDAAKEKAEIPILSGNPVDIIFEEGTYFVNETISFTANDSGTPNAPVTYRAEEGKNVVFTGGKIIDKKYISPITNAEISNRVTDSALKHGVQIDLSKLEIDDAMWHIDGNLTAEQNDGAAIPVGIYLNDSKQSVSKWPNEGFNLIESVESTGGTLLSVWNGSAVFNDIKDVGGIFKYSEEEPSKWGELKEAFLVGYTGNDYFGQYAKIKSVDSAKQTIQLDGYTNYGLVEGHRWSVYNVPEEMDLPGEYYIDPYDEILYLYPEKDITDEDELMVMGMNAPIVSINGASYIDFSGITFEKTRGIGLNVENSSNININRCTIKHIGSSAVYISKCSDVTVDSCIIKDNDYSPVTIRKCGDLKTLTDANILICNNLIYNSSQEARNSTIQDDASSCGISYIRNTYSGSKCMPLISMSVDSYIGYNEMYNHIREAYDSGVIYQGRDLHMYDGKIEYNYVHDYGYVGDYASSYPANGIFMDDLQSGITIQHNIIVPNNTNNTAAIKIGGGTDNDVRFNTIANASNAVILEHRISDTIDNAIFGYNAWTDLTGQLEKEQIDVYSSQWQSKHPRLSAFIDKVNEQKKYVPDGNVLVDNIRSNCTQEDSLSSVQKKYSKSIEQSIDVTQYNDVFVDPEKQDYRVTTEAKEKYNLPDVLDESFDIDQIGSDIVVQTGTPFAMNYPENGAEDISIHDCWISWQKADYADEYFYEVASDKDFSNIVDSGRAVENRAKVNNLENGKDYYWRVSAKRLARRDMAHWQSISGVFTFKTIDVEPVKLTNLRNAILDLENTTEKINEGDEVGQQPEGTKRDAEELIQKSQALLAATNVKQEDIDAARNAIFEFTESLQKSMNTGYIGIDFSDKNTWRIQGNTPITASDPNMNISFENGQLDVRKAENSNESKILYENKIYPTSAALCFDLCIDNYADTWCGITIKQTNTDFIGYAVKRTSAYMLVIKKDVLELQRYNQTQQMGGIVATAANDVLDEGKYHSVQFGAIPTDDGIQVILNVDGKNIINYIDSEYPYYDNGYFTVVPMGEMQIHLKPSQNIPEGKVELPEVDTSTLEFLVNDDSICQKGEQWNKQLGGGYNNLDYYYTTSQESIPWSLVTKGYDTKYKLYFYNVKGNTDANVKVDISTLRNEEHLAIDTTGLPQGEWCYLADLDVATATIGVGGADIVFTPSGSGKFAMSALKLEKISE</sequence>
<dbReference type="InterPro" id="IPR012334">
    <property type="entry name" value="Pectin_lyas_fold"/>
</dbReference>
<dbReference type="InterPro" id="IPR006626">
    <property type="entry name" value="PbH1"/>
</dbReference>
<dbReference type="SMART" id="SM00710">
    <property type="entry name" value="PbH1"/>
    <property type="match status" value="7"/>
</dbReference>
<dbReference type="PANTHER" id="PTHR36453">
    <property type="entry name" value="SECRETED PROTEIN-RELATED"/>
    <property type="match status" value="1"/>
</dbReference>
<evidence type="ECO:0000259" key="2">
    <source>
        <dbReference type="Pfam" id="PF13229"/>
    </source>
</evidence>
<dbReference type="Proteomes" id="UP000806542">
    <property type="component" value="Unassembled WGS sequence"/>
</dbReference>
<protein>
    <submittedName>
        <fullName evidence="3">Right-handed parallel beta-helix repeat-containing protein</fullName>
    </submittedName>
</protein>
<feature type="signal peptide" evidence="1">
    <location>
        <begin position="1"/>
        <end position="26"/>
    </location>
</feature>
<dbReference type="Gene3D" id="2.60.120.560">
    <property type="entry name" value="Exo-inulinase, domain 1"/>
    <property type="match status" value="1"/>
</dbReference>
<evidence type="ECO:0000313" key="4">
    <source>
        <dbReference type="Proteomes" id="UP000806542"/>
    </source>
</evidence>
<proteinExistence type="predicted"/>
<dbReference type="RefSeq" id="WP_226393445.1">
    <property type="nucleotide sequence ID" value="NZ_JADCKB010000026.1"/>
</dbReference>
<evidence type="ECO:0000313" key="3">
    <source>
        <dbReference type="EMBL" id="MBE5040903.1"/>
    </source>
</evidence>
<name>A0A9D5RCD5_9FIRM</name>
<dbReference type="InterPro" id="IPR039448">
    <property type="entry name" value="Beta_helix"/>
</dbReference>
<gene>
    <name evidence="3" type="ORF">INF28_10575</name>
</gene>
<keyword evidence="1" id="KW-0732">Signal</keyword>
<feature type="domain" description="Right handed beta helix" evidence="2">
    <location>
        <begin position="536"/>
        <end position="632"/>
    </location>
</feature>
<reference evidence="3" key="1">
    <citation type="submission" date="2020-10" db="EMBL/GenBank/DDBJ databases">
        <title>ChiBAC.</title>
        <authorList>
            <person name="Zenner C."/>
            <person name="Hitch T.C.A."/>
            <person name="Clavel T."/>
        </authorList>
    </citation>
    <scope>NUCLEOTIDE SEQUENCE</scope>
    <source>
        <strain evidence="3">DSM 107454</strain>
    </source>
</reference>
<accession>A0A9D5RCD5</accession>
<dbReference type="SUPFAM" id="SSF51126">
    <property type="entry name" value="Pectin lyase-like"/>
    <property type="match status" value="1"/>
</dbReference>
<dbReference type="Pfam" id="PF13229">
    <property type="entry name" value="Beta_helix"/>
    <property type="match status" value="1"/>
</dbReference>